<keyword evidence="14" id="KW-1185">Reference proteome</keyword>
<dbReference type="EMBL" id="JFBT01000001">
    <property type="protein sequence ID" value="EXG79096.1"/>
    <property type="molecule type" value="Genomic_DNA"/>
</dbReference>
<evidence type="ECO:0000256" key="4">
    <source>
        <dbReference type="ARBA" id="ARBA00022692"/>
    </source>
</evidence>
<keyword evidence="7 10" id="KW-0406">Ion transport</keyword>
<dbReference type="Pfam" id="PF00999">
    <property type="entry name" value="Na_H_Exchanger"/>
    <property type="match status" value="1"/>
</dbReference>
<dbReference type="InterPro" id="IPR004705">
    <property type="entry name" value="Cation/H_exchanger_CPA1_bac"/>
</dbReference>
<dbReference type="GO" id="GO:0051453">
    <property type="term" value="P:regulation of intracellular pH"/>
    <property type="evidence" value="ECO:0007669"/>
    <property type="project" value="TreeGrafter"/>
</dbReference>
<evidence type="ECO:0000256" key="7">
    <source>
        <dbReference type="ARBA" id="ARBA00023065"/>
    </source>
</evidence>
<name>A0A011AAP6_9ACTN</name>
<dbReference type="InterPro" id="IPR018422">
    <property type="entry name" value="Cation/H_exchanger_CPA1"/>
</dbReference>
<dbReference type="GO" id="GO:0005886">
    <property type="term" value="C:plasma membrane"/>
    <property type="evidence" value="ECO:0007669"/>
    <property type="project" value="UniProtKB-SubCell"/>
</dbReference>
<feature type="transmembrane region" description="Helical" evidence="10">
    <location>
        <begin position="12"/>
        <end position="29"/>
    </location>
</feature>
<keyword evidence="10" id="KW-0050">Antiport</keyword>
<feature type="transmembrane region" description="Helical" evidence="10">
    <location>
        <begin position="119"/>
        <end position="139"/>
    </location>
</feature>
<evidence type="ECO:0000256" key="1">
    <source>
        <dbReference type="ARBA" id="ARBA00004651"/>
    </source>
</evidence>
<keyword evidence="8 10" id="KW-0472">Membrane</keyword>
<protein>
    <submittedName>
        <fullName evidence="13">Na+ antiporter</fullName>
    </submittedName>
</protein>
<dbReference type="AlphaFoldDB" id="A0A011AAP6"/>
<evidence type="ECO:0000256" key="8">
    <source>
        <dbReference type="ARBA" id="ARBA00023136"/>
    </source>
</evidence>
<evidence type="ECO:0000256" key="6">
    <source>
        <dbReference type="ARBA" id="ARBA00023053"/>
    </source>
</evidence>
<organism evidence="13 14">
    <name type="scientific">Cryptosporangium arvum DSM 44712</name>
    <dbReference type="NCBI Taxonomy" id="927661"/>
    <lineage>
        <taxon>Bacteria</taxon>
        <taxon>Bacillati</taxon>
        <taxon>Actinomycetota</taxon>
        <taxon>Actinomycetes</taxon>
        <taxon>Cryptosporangiales</taxon>
        <taxon>Cryptosporangiaceae</taxon>
        <taxon>Cryptosporangium</taxon>
    </lineage>
</organism>
<evidence type="ECO:0000259" key="12">
    <source>
        <dbReference type="Pfam" id="PF00999"/>
    </source>
</evidence>
<dbReference type="PATRIC" id="fig|927661.3.peg.108"/>
<keyword evidence="6 10" id="KW-0915">Sodium</keyword>
<evidence type="ECO:0000256" key="9">
    <source>
        <dbReference type="ARBA" id="ARBA00023201"/>
    </source>
</evidence>
<dbReference type="PANTHER" id="PTHR10110:SF86">
    <property type="entry name" value="SODIUM_HYDROGEN EXCHANGER 7"/>
    <property type="match status" value="1"/>
</dbReference>
<gene>
    <name evidence="13" type="ORF">CryarDRAFT_0115</name>
</gene>
<evidence type="ECO:0000256" key="2">
    <source>
        <dbReference type="ARBA" id="ARBA00022448"/>
    </source>
</evidence>
<dbReference type="Proteomes" id="UP000021053">
    <property type="component" value="Unassembled WGS sequence"/>
</dbReference>
<dbReference type="InterPro" id="IPR006153">
    <property type="entry name" value="Cation/H_exchanger_TM"/>
</dbReference>
<feature type="transmembrane region" description="Helical" evidence="10">
    <location>
        <begin position="273"/>
        <end position="294"/>
    </location>
</feature>
<keyword evidence="9 10" id="KW-0739">Sodium transport</keyword>
<evidence type="ECO:0000256" key="5">
    <source>
        <dbReference type="ARBA" id="ARBA00022989"/>
    </source>
</evidence>
<feature type="compositionally biased region" description="Low complexity" evidence="11">
    <location>
        <begin position="559"/>
        <end position="568"/>
    </location>
</feature>
<feature type="compositionally biased region" description="Basic and acidic residues" evidence="11">
    <location>
        <begin position="530"/>
        <end position="539"/>
    </location>
</feature>
<evidence type="ECO:0000256" key="3">
    <source>
        <dbReference type="ARBA" id="ARBA00022475"/>
    </source>
</evidence>
<comment type="subcellular location">
    <subcellularLocation>
        <location evidence="1 10">Cell membrane</location>
        <topology evidence="1 10">Multi-pass membrane protein</topology>
    </subcellularLocation>
</comment>
<evidence type="ECO:0000256" key="10">
    <source>
        <dbReference type="RuleBase" id="RU366002"/>
    </source>
</evidence>
<feature type="region of interest" description="Disordered" evidence="11">
    <location>
        <begin position="530"/>
        <end position="598"/>
    </location>
</feature>
<keyword evidence="4 10" id="KW-0812">Transmembrane</keyword>
<comment type="caution">
    <text evidence="13">The sequence shown here is derived from an EMBL/GenBank/DDBJ whole genome shotgun (WGS) entry which is preliminary data.</text>
</comment>
<accession>A0A011AAP6</accession>
<dbReference type="PANTHER" id="PTHR10110">
    <property type="entry name" value="SODIUM/HYDROGEN EXCHANGER"/>
    <property type="match status" value="1"/>
</dbReference>
<dbReference type="Gene3D" id="6.10.140.1330">
    <property type="match status" value="1"/>
</dbReference>
<feature type="compositionally biased region" description="Low complexity" evidence="11">
    <location>
        <begin position="582"/>
        <end position="598"/>
    </location>
</feature>
<proteinExistence type="inferred from homology"/>
<feature type="transmembrane region" description="Helical" evidence="10">
    <location>
        <begin position="226"/>
        <end position="252"/>
    </location>
</feature>
<keyword evidence="5 10" id="KW-1133">Transmembrane helix</keyword>
<dbReference type="GO" id="GO:0015386">
    <property type="term" value="F:potassium:proton antiporter activity"/>
    <property type="evidence" value="ECO:0007669"/>
    <property type="project" value="TreeGrafter"/>
</dbReference>
<feature type="transmembrane region" description="Helical" evidence="10">
    <location>
        <begin position="306"/>
        <end position="331"/>
    </location>
</feature>
<sequence length="598" mass="63010">MVGVHFETTDLMAVFGLIIGAATVAGAARKLRISPPILLVLVGLAVSYLPGIPDYTLNPEIILALFLPPLLYSAAWRSSSRGFRLNKRPILLMSVGYTLFSTVLVALVAYWLIPSMPLAAAFALGAIIAPPDAVAATAVGRELGMQRRYLQVLQGESLVNDATALTAYRAAVAAAAGGITLLEGGGIFVAAAGGGVVLGGLFGFLLREVRRRVTSAVLENTLNLVVPFAVYLAAESVHASGVLAVVITGLYLGNTATDTSPQARLQAESSWEVIDFVLESIVFALIGLQLPAVIAELEGQNVASVAWWSLAVLLVTIAGRFIWVFSSSYLIRFFSPAVRARTPSPYWPTPTVSSWAGMRGVVSLAAAFALAHDFPARGLILWLTFVVVFGTLVIQGLTLPGLIRRLGVGGTDDMSDRLAEANAQHQAARAATERLDSLVSSAPHPPSDQVVGLLRHYSEYRANSAWERLGGGLSHGGKETPGAAFRRLRQEMLQAQRETFMRLRQVGELDDEVMREMVRELDLEETMLDRHGEDPEPKGHKPPVTSGDSSGSSGGSSGSSGDSEAPAEGAGGGAAGDRRGVADPTASPAAAADGTNPE</sequence>
<feature type="transmembrane region" description="Helical" evidence="10">
    <location>
        <begin position="378"/>
        <end position="397"/>
    </location>
</feature>
<comment type="function">
    <text evidence="10">Na(+)/H(+) antiporter that extrudes sodium in exchange for external protons.</text>
</comment>
<comment type="similarity">
    <text evidence="10">Belongs to the monovalent cation:proton antiporter 1 (CPA1) transporter (TC 2.A.36) family.</text>
</comment>
<feature type="transmembrane region" description="Helical" evidence="10">
    <location>
        <begin position="90"/>
        <end position="113"/>
    </location>
</feature>
<dbReference type="HOGENOM" id="CLU_005912_8_2_11"/>
<feature type="transmembrane region" description="Helical" evidence="10">
    <location>
        <begin position="36"/>
        <end position="55"/>
    </location>
</feature>
<dbReference type="NCBIfam" id="TIGR00831">
    <property type="entry name" value="a_cpa1"/>
    <property type="match status" value="1"/>
</dbReference>
<feature type="transmembrane region" description="Helical" evidence="10">
    <location>
        <begin position="61"/>
        <end position="78"/>
    </location>
</feature>
<keyword evidence="3 10" id="KW-1003">Cell membrane</keyword>
<keyword evidence="2 10" id="KW-0813">Transport</keyword>
<reference evidence="13 14" key="1">
    <citation type="submission" date="2013-07" db="EMBL/GenBank/DDBJ databases">
        <authorList>
            <consortium name="DOE Joint Genome Institute"/>
            <person name="Eisen J."/>
            <person name="Huntemann M."/>
            <person name="Han J."/>
            <person name="Chen A."/>
            <person name="Kyrpides N."/>
            <person name="Mavromatis K."/>
            <person name="Markowitz V."/>
            <person name="Palaniappan K."/>
            <person name="Ivanova N."/>
            <person name="Schaumberg A."/>
            <person name="Pati A."/>
            <person name="Liolios K."/>
            <person name="Nordberg H.P."/>
            <person name="Cantor M.N."/>
            <person name="Hua S.X."/>
            <person name="Woyke T."/>
        </authorList>
    </citation>
    <scope>NUCLEOTIDE SEQUENCE [LARGE SCALE GENOMIC DNA]</scope>
    <source>
        <strain evidence="13 14">DSM 44712</strain>
    </source>
</reference>
<evidence type="ECO:0000313" key="13">
    <source>
        <dbReference type="EMBL" id="EXG79096.1"/>
    </source>
</evidence>
<feature type="transmembrane region" description="Helical" evidence="10">
    <location>
        <begin position="187"/>
        <end position="206"/>
    </location>
</feature>
<feature type="domain" description="Cation/H+ exchanger transmembrane" evidence="12">
    <location>
        <begin position="21"/>
        <end position="402"/>
    </location>
</feature>
<dbReference type="GO" id="GO:0015385">
    <property type="term" value="F:sodium:proton antiporter activity"/>
    <property type="evidence" value="ECO:0007669"/>
    <property type="project" value="InterPro"/>
</dbReference>
<evidence type="ECO:0000313" key="14">
    <source>
        <dbReference type="Proteomes" id="UP000021053"/>
    </source>
</evidence>
<feature type="transmembrane region" description="Helical" evidence="10">
    <location>
        <begin position="352"/>
        <end position="372"/>
    </location>
</feature>
<dbReference type="GO" id="GO:0098719">
    <property type="term" value="P:sodium ion import across plasma membrane"/>
    <property type="evidence" value="ECO:0007669"/>
    <property type="project" value="TreeGrafter"/>
</dbReference>
<evidence type="ECO:0000256" key="11">
    <source>
        <dbReference type="SAM" id="MobiDB-lite"/>
    </source>
</evidence>